<evidence type="ECO:0000313" key="2">
    <source>
        <dbReference type="Proteomes" id="UP000799428"/>
    </source>
</evidence>
<name>A0A6G1KSU7_9PLEO</name>
<dbReference type="EMBL" id="MU005764">
    <property type="protein sequence ID" value="KAF2715397.1"/>
    <property type="molecule type" value="Genomic_DNA"/>
</dbReference>
<accession>A0A6G1KSU7</accession>
<proteinExistence type="predicted"/>
<dbReference type="OrthoDB" id="310217at2759"/>
<organism evidence="1 2">
    <name type="scientific">Pleomassaria siparia CBS 279.74</name>
    <dbReference type="NCBI Taxonomy" id="1314801"/>
    <lineage>
        <taxon>Eukaryota</taxon>
        <taxon>Fungi</taxon>
        <taxon>Dikarya</taxon>
        <taxon>Ascomycota</taxon>
        <taxon>Pezizomycotina</taxon>
        <taxon>Dothideomycetes</taxon>
        <taxon>Pleosporomycetidae</taxon>
        <taxon>Pleosporales</taxon>
        <taxon>Pleomassariaceae</taxon>
        <taxon>Pleomassaria</taxon>
    </lineage>
</organism>
<dbReference type="AlphaFoldDB" id="A0A6G1KSU7"/>
<reference evidence="1" key="1">
    <citation type="journal article" date="2020" name="Stud. Mycol.">
        <title>101 Dothideomycetes genomes: a test case for predicting lifestyles and emergence of pathogens.</title>
        <authorList>
            <person name="Haridas S."/>
            <person name="Albert R."/>
            <person name="Binder M."/>
            <person name="Bloem J."/>
            <person name="Labutti K."/>
            <person name="Salamov A."/>
            <person name="Andreopoulos B."/>
            <person name="Baker S."/>
            <person name="Barry K."/>
            <person name="Bills G."/>
            <person name="Bluhm B."/>
            <person name="Cannon C."/>
            <person name="Castanera R."/>
            <person name="Culley D."/>
            <person name="Daum C."/>
            <person name="Ezra D."/>
            <person name="Gonzalez J."/>
            <person name="Henrissat B."/>
            <person name="Kuo A."/>
            <person name="Liang C."/>
            <person name="Lipzen A."/>
            <person name="Lutzoni F."/>
            <person name="Magnuson J."/>
            <person name="Mondo S."/>
            <person name="Nolan M."/>
            <person name="Ohm R."/>
            <person name="Pangilinan J."/>
            <person name="Park H.-J."/>
            <person name="Ramirez L."/>
            <person name="Alfaro M."/>
            <person name="Sun H."/>
            <person name="Tritt A."/>
            <person name="Yoshinaga Y."/>
            <person name="Zwiers L.-H."/>
            <person name="Turgeon B."/>
            <person name="Goodwin S."/>
            <person name="Spatafora J."/>
            <person name="Crous P."/>
            <person name="Grigoriev I."/>
        </authorList>
    </citation>
    <scope>NUCLEOTIDE SEQUENCE</scope>
    <source>
        <strain evidence="1">CBS 279.74</strain>
    </source>
</reference>
<evidence type="ECO:0008006" key="3">
    <source>
        <dbReference type="Google" id="ProtNLM"/>
    </source>
</evidence>
<protein>
    <recommendedName>
        <fullName evidence="3">Protein kinase domain-containing protein</fullName>
    </recommendedName>
</protein>
<dbReference type="Proteomes" id="UP000799428">
    <property type="component" value="Unassembled WGS sequence"/>
</dbReference>
<sequence length="159" mass="17920">MKLQNVLISTLGKKEDLSSIVIKLSDFGLAAESVALASPVSAVDTQRGYSDEHMRRIEDPRQPTRAEQLSETAKTRRWTPLLLQDHPSILTHALDQRYGSFSSVRAIATPHQLRLFLQRLHQSISLRTATSSLNPSNLVVRRRPVTPFPHLCRTLEPHP</sequence>
<evidence type="ECO:0000313" key="1">
    <source>
        <dbReference type="EMBL" id="KAF2715397.1"/>
    </source>
</evidence>
<keyword evidence="2" id="KW-1185">Reference proteome</keyword>
<gene>
    <name evidence="1" type="ORF">K504DRAFT_497271</name>
</gene>